<dbReference type="Proteomes" id="UP000296352">
    <property type="component" value="Chromosome"/>
</dbReference>
<dbReference type="RefSeq" id="WP_136141247.1">
    <property type="nucleotide sequence ID" value="NZ_CP039247.1"/>
</dbReference>
<accession>A0A4P7QI90</accession>
<evidence type="ECO:0000313" key="1">
    <source>
        <dbReference type="EMBL" id="QCB28517.1"/>
    </source>
</evidence>
<keyword evidence="2" id="KW-1185">Reference proteome</keyword>
<proteinExistence type="predicted"/>
<dbReference type="CDD" id="cd17511">
    <property type="entry name" value="YbjN_AmyR-like"/>
    <property type="match status" value="1"/>
</dbReference>
<evidence type="ECO:0008006" key="3">
    <source>
        <dbReference type="Google" id="ProtNLM"/>
    </source>
</evidence>
<gene>
    <name evidence="1" type="ORF">CENDO_06190</name>
</gene>
<sequence>MTNPPIPEPTDDGVYPDSPVAELTLERIGSILDSENLQYRIESHDAGEESVTVLRTGFSNTAIFMQLRGETLIIDSIWRGVVPKSEGPKVLQLTNQWNTENYTPTLRFLESGNEGLAVSAVREVHVGNGMSRNQIGAFTMSTLDAIMQAYTYIESQYPQLVTWEEHNHDA</sequence>
<dbReference type="KEGG" id="cee:CENDO_06190"/>
<evidence type="ECO:0000313" key="2">
    <source>
        <dbReference type="Proteomes" id="UP000296352"/>
    </source>
</evidence>
<organism evidence="1 2">
    <name type="scientific">Corynebacterium endometrii</name>
    <dbReference type="NCBI Taxonomy" id="2488819"/>
    <lineage>
        <taxon>Bacteria</taxon>
        <taxon>Bacillati</taxon>
        <taxon>Actinomycetota</taxon>
        <taxon>Actinomycetes</taxon>
        <taxon>Mycobacteriales</taxon>
        <taxon>Corynebacteriaceae</taxon>
        <taxon>Corynebacterium</taxon>
    </lineage>
</organism>
<name>A0A4P7QI90_9CORY</name>
<dbReference type="AlphaFoldDB" id="A0A4P7QI90"/>
<dbReference type="Pfam" id="PF10722">
    <property type="entry name" value="YbjN"/>
    <property type="match status" value="1"/>
</dbReference>
<reference evidence="1 2" key="1">
    <citation type="submission" date="2019-04" db="EMBL/GenBank/DDBJ databases">
        <title>Corynebacterium endometrii sp. nov., isolated from the uterus of a cow with endometritis.</title>
        <authorList>
            <person name="Ballas P."/>
            <person name="Ruckert C."/>
            <person name="Wagener K."/>
            <person name="Drillich M."/>
            <person name="Kaempfer P."/>
            <person name="Busse H.-J."/>
            <person name="Ehling-Schulz M."/>
        </authorList>
    </citation>
    <scope>NUCLEOTIDE SEQUENCE [LARGE SCALE GENOMIC DNA]</scope>
    <source>
        <strain evidence="1 2">LMM-1653</strain>
    </source>
</reference>
<dbReference type="EMBL" id="CP039247">
    <property type="protein sequence ID" value="QCB28517.1"/>
    <property type="molecule type" value="Genomic_DNA"/>
</dbReference>
<dbReference type="InterPro" id="IPR019660">
    <property type="entry name" value="Put_sensory_transdc_reg_YbjN"/>
</dbReference>
<dbReference type="OrthoDB" id="3255720at2"/>
<protein>
    <recommendedName>
        <fullName evidence="3">Bacterial sensory transduction regulator</fullName>
    </recommendedName>
</protein>